<name>A0ABN8LAH9_9CNID</name>
<organism evidence="1 2">
    <name type="scientific">Porites evermanni</name>
    <dbReference type="NCBI Taxonomy" id="104178"/>
    <lineage>
        <taxon>Eukaryota</taxon>
        <taxon>Metazoa</taxon>
        <taxon>Cnidaria</taxon>
        <taxon>Anthozoa</taxon>
        <taxon>Hexacorallia</taxon>
        <taxon>Scleractinia</taxon>
        <taxon>Fungiina</taxon>
        <taxon>Poritidae</taxon>
        <taxon>Porites</taxon>
    </lineage>
</organism>
<protein>
    <recommendedName>
        <fullName evidence="3">Non-haem dioxygenase N-terminal domain-containing protein</fullName>
    </recommendedName>
</protein>
<dbReference type="InterPro" id="IPR027443">
    <property type="entry name" value="IPNS-like_sf"/>
</dbReference>
<proteinExistence type="predicted"/>
<sequence length="88" mass="9389">MMVSVYSTSIGSASTNCEVFNMPANPSCGIPVVDFSAMSLDVKDPDLSSQAVKDLANQVYQAFSTTGVVYFTNYGIPQETASLSYSNQ</sequence>
<evidence type="ECO:0000313" key="1">
    <source>
        <dbReference type="EMBL" id="CAH3014095.1"/>
    </source>
</evidence>
<dbReference type="Gene3D" id="2.60.120.330">
    <property type="entry name" value="B-lactam Antibiotic, Isopenicillin N Synthase, Chain"/>
    <property type="match status" value="1"/>
</dbReference>
<dbReference type="Proteomes" id="UP001159427">
    <property type="component" value="Unassembled WGS sequence"/>
</dbReference>
<keyword evidence="2" id="KW-1185">Reference proteome</keyword>
<comment type="caution">
    <text evidence="1">The sequence shown here is derived from an EMBL/GenBank/DDBJ whole genome shotgun (WGS) entry which is preliminary data.</text>
</comment>
<evidence type="ECO:0008006" key="3">
    <source>
        <dbReference type="Google" id="ProtNLM"/>
    </source>
</evidence>
<evidence type="ECO:0000313" key="2">
    <source>
        <dbReference type="Proteomes" id="UP001159427"/>
    </source>
</evidence>
<accession>A0ABN8LAH9</accession>
<gene>
    <name evidence="1" type="ORF">PEVE_00037034</name>
</gene>
<dbReference type="SUPFAM" id="SSF51197">
    <property type="entry name" value="Clavaminate synthase-like"/>
    <property type="match status" value="1"/>
</dbReference>
<dbReference type="EMBL" id="CALNXI010000006">
    <property type="protein sequence ID" value="CAH3014095.1"/>
    <property type="molecule type" value="Genomic_DNA"/>
</dbReference>
<reference evidence="1 2" key="1">
    <citation type="submission" date="2022-05" db="EMBL/GenBank/DDBJ databases">
        <authorList>
            <consortium name="Genoscope - CEA"/>
            <person name="William W."/>
        </authorList>
    </citation>
    <scope>NUCLEOTIDE SEQUENCE [LARGE SCALE GENOMIC DNA]</scope>
</reference>